<dbReference type="Pfam" id="PF00211">
    <property type="entry name" value="Guanylate_cyc"/>
    <property type="match status" value="1"/>
</dbReference>
<name>A0A8J3LTT5_9ACTN</name>
<dbReference type="GO" id="GO:0035556">
    <property type="term" value="P:intracellular signal transduction"/>
    <property type="evidence" value="ECO:0007669"/>
    <property type="project" value="InterPro"/>
</dbReference>
<accession>A0A8J3LTT5</accession>
<evidence type="ECO:0000259" key="4">
    <source>
        <dbReference type="PROSITE" id="PS50125"/>
    </source>
</evidence>
<dbReference type="GO" id="GO:0005737">
    <property type="term" value="C:cytoplasm"/>
    <property type="evidence" value="ECO:0007669"/>
    <property type="project" value="TreeGrafter"/>
</dbReference>
<dbReference type="SMART" id="SM00044">
    <property type="entry name" value="CYCc"/>
    <property type="match status" value="1"/>
</dbReference>
<reference evidence="5" key="1">
    <citation type="submission" date="2021-01" db="EMBL/GenBank/DDBJ databases">
        <title>Whole genome shotgun sequence of Planosporangium flavigriseum NBRC 105377.</title>
        <authorList>
            <person name="Komaki H."/>
            <person name="Tamura T."/>
        </authorList>
    </citation>
    <scope>NUCLEOTIDE SEQUENCE</scope>
    <source>
        <strain evidence="5">NBRC 105377</strain>
    </source>
</reference>
<dbReference type="InterPro" id="IPR001054">
    <property type="entry name" value="A/G_cyclase"/>
</dbReference>
<dbReference type="GO" id="GO:0009190">
    <property type="term" value="P:cyclic nucleotide biosynthetic process"/>
    <property type="evidence" value="ECO:0007669"/>
    <property type="project" value="InterPro"/>
</dbReference>
<feature type="region of interest" description="Disordered" evidence="3">
    <location>
        <begin position="341"/>
        <end position="379"/>
    </location>
</feature>
<gene>
    <name evidence="5" type="ORF">Pfl04_21380</name>
</gene>
<dbReference type="EMBL" id="BONU01000011">
    <property type="protein sequence ID" value="GIG73734.1"/>
    <property type="molecule type" value="Genomic_DNA"/>
</dbReference>
<keyword evidence="2" id="KW-0067">ATP-binding</keyword>
<dbReference type="SUPFAM" id="SSF48452">
    <property type="entry name" value="TPR-like"/>
    <property type="match status" value="3"/>
</dbReference>
<protein>
    <recommendedName>
        <fullName evidence="4">Guanylate cyclase domain-containing protein</fullName>
    </recommendedName>
</protein>
<dbReference type="PANTHER" id="PTHR16305">
    <property type="entry name" value="TESTICULAR SOLUBLE ADENYLYL CYCLASE"/>
    <property type="match status" value="1"/>
</dbReference>
<dbReference type="InterPro" id="IPR041664">
    <property type="entry name" value="AAA_16"/>
</dbReference>
<evidence type="ECO:0000313" key="5">
    <source>
        <dbReference type="EMBL" id="GIG73734.1"/>
    </source>
</evidence>
<keyword evidence="6" id="KW-1185">Reference proteome</keyword>
<dbReference type="SUPFAM" id="SSF55073">
    <property type="entry name" value="Nucleotide cyclase"/>
    <property type="match status" value="1"/>
</dbReference>
<evidence type="ECO:0000313" key="6">
    <source>
        <dbReference type="Proteomes" id="UP000653674"/>
    </source>
</evidence>
<keyword evidence="1" id="KW-0547">Nucleotide-binding</keyword>
<proteinExistence type="predicted"/>
<evidence type="ECO:0000256" key="2">
    <source>
        <dbReference type="ARBA" id="ARBA00022840"/>
    </source>
</evidence>
<evidence type="ECO:0000256" key="3">
    <source>
        <dbReference type="SAM" id="MobiDB-lite"/>
    </source>
</evidence>
<evidence type="ECO:0000256" key="1">
    <source>
        <dbReference type="ARBA" id="ARBA00022741"/>
    </source>
</evidence>
<dbReference type="PANTHER" id="PTHR16305:SF28">
    <property type="entry name" value="GUANYLATE CYCLASE DOMAIN-CONTAINING PROTEIN"/>
    <property type="match status" value="1"/>
</dbReference>
<dbReference type="AlphaFoldDB" id="A0A8J3LTT5"/>
<dbReference type="Pfam" id="PF13191">
    <property type="entry name" value="AAA_16"/>
    <property type="match status" value="1"/>
</dbReference>
<dbReference type="GO" id="GO:0004016">
    <property type="term" value="F:adenylate cyclase activity"/>
    <property type="evidence" value="ECO:0007669"/>
    <property type="project" value="TreeGrafter"/>
</dbReference>
<dbReference type="Proteomes" id="UP000653674">
    <property type="component" value="Unassembled WGS sequence"/>
</dbReference>
<dbReference type="Gene3D" id="1.25.40.10">
    <property type="entry name" value="Tetratricopeptide repeat domain"/>
    <property type="match status" value="2"/>
</dbReference>
<dbReference type="InterPro" id="IPR029787">
    <property type="entry name" value="Nucleotide_cyclase"/>
</dbReference>
<comment type="caution">
    <text evidence="5">The sequence shown here is derived from an EMBL/GenBank/DDBJ whole genome shotgun (WGS) entry which is preliminary data.</text>
</comment>
<dbReference type="GO" id="GO:0005524">
    <property type="term" value="F:ATP binding"/>
    <property type="evidence" value="ECO:0007669"/>
    <property type="project" value="UniProtKB-KW"/>
</dbReference>
<dbReference type="Pfam" id="PF13424">
    <property type="entry name" value="TPR_12"/>
    <property type="match status" value="1"/>
</dbReference>
<feature type="compositionally biased region" description="Polar residues" evidence="3">
    <location>
        <begin position="363"/>
        <end position="375"/>
    </location>
</feature>
<sequence>MTCPVCGTVAVPGGRFCHNCGSALPAAATLPAAERRIVTVLFGDLSDFTAWAEDVDPERVGAVTDRVLAALAGSVKTFGGHVDKLTGDGIMAVFGAPVAHEDDAERAVRAALSMQRAVRRVLDDERGGGAPLGLRVGLNTGAVVAGVQAALEYTVIGDTVNTAARLADAAAVGAVYAGSVTAAATRRVASWRTLRPLRLKGKREPVEAYELLGLLDAPGTRSGLGDEAPFVGRETELGRVAGRLAEVVDRQESRILIMTGEAGLGKTRFAAEVERFATGYQVAGFAPSTGARVLSVHCAAFGERRRLAPLADLVRAAIGLPSDSPTTREQAEERLRRLGQRLARQARSRRSTTPLAEDGASLSVHTGTGAPSSGTGEPPRLATDLLLTLIGYGEAGRSEPGGPADRAAWAGPAGTRGGWGASAGPIDDLDLEAIPAAVADLLSALAAEEPLLIVVDDLHDATPDTVDALGVTLSGLSGPVLVLLLGRPELMRTAGILNRLADAEVTALLPLRGADAARLLTNYLGNGRLAQADEDRLLATAQGNPFYLAELVALLQERGLLTNTGSAWRLAPGSLGGRLLSRDLAAVLAARIDALPPHARAVLRDAAVVGDTVPAGALEALRAGRPDGRPSAVAAVELTRAVEELLQRRMLRKVKGGYAFATPLLREAAYAGVGKADLAERHALLARWAADPAPSARPEPGRPRPGRVGMTAEAADAFVAEHAERVTTLADAVGLRSDAAVRSVAPLGVAVLGRLARQALVSGEPSQAAAHAERAAALAGGTLSPADRLIHARALLQVGRAADALGYAEKIAANAEDELGVRAGALLLAGRAYRMMGEPQRAYVTWQEALDAATAANRPVERAEAMRRLGMADYLSGRLAEAGERFAAAYQVAVETGDRRSQAWSLQNLAWVFTTRGDFAGADLALGRSARRFAEIGDPVGRAWLRGTTAFVRMLAGRLGESRRLARVFLPFGERVGEAWAVGTLRSVEAFAAAELGELAEADREARRSYRDFAAADDDWGRGLALVVRGVIARGLGEQSHAIDLLTDALEYGEKAGHPLLIGMARTIRGFVSVEQGDAAAAEADARAVLAVVEPHDVLEAAHVGPRVLLANARLAAGDAPAAVDLLRDVAASAEGPSLLFPRRQAVACYAEALLAAGRHEEALEWSRRAVAAPGEDVRSRVHAGRALARALAAVGKRDEAVIVASAALRESQATQQVSERATSQAVLSELS</sequence>
<dbReference type="CDD" id="cd07302">
    <property type="entry name" value="CHD"/>
    <property type="match status" value="1"/>
</dbReference>
<dbReference type="InterPro" id="IPR011990">
    <property type="entry name" value="TPR-like_helical_dom_sf"/>
</dbReference>
<dbReference type="SUPFAM" id="SSF52540">
    <property type="entry name" value="P-loop containing nucleoside triphosphate hydrolases"/>
    <property type="match status" value="1"/>
</dbReference>
<dbReference type="PROSITE" id="PS50125">
    <property type="entry name" value="GUANYLATE_CYCLASE_2"/>
    <property type="match status" value="1"/>
</dbReference>
<organism evidence="5 6">
    <name type="scientific">Planosporangium flavigriseum</name>
    <dbReference type="NCBI Taxonomy" id="373681"/>
    <lineage>
        <taxon>Bacteria</taxon>
        <taxon>Bacillati</taxon>
        <taxon>Actinomycetota</taxon>
        <taxon>Actinomycetes</taxon>
        <taxon>Micromonosporales</taxon>
        <taxon>Micromonosporaceae</taxon>
        <taxon>Planosporangium</taxon>
    </lineage>
</organism>
<dbReference type="RefSeq" id="WP_168073113.1">
    <property type="nucleotide sequence ID" value="NZ_BAAAQJ010000008.1"/>
</dbReference>
<feature type="domain" description="Guanylate cyclase" evidence="4">
    <location>
        <begin position="39"/>
        <end position="167"/>
    </location>
</feature>
<dbReference type="Gene3D" id="3.30.70.1230">
    <property type="entry name" value="Nucleotide cyclase"/>
    <property type="match status" value="1"/>
</dbReference>
<dbReference type="InterPro" id="IPR027417">
    <property type="entry name" value="P-loop_NTPase"/>
</dbReference>